<evidence type="ECO:0000256" key="1">
    <source>
        <dbReference type="ARBA" id="ARBA00010641"/>
    </source>
</evidence>
<name>A0A2H0LYU1_9BACT</name>
<evidence type="ECO:0000256" key="3">
    <source>
        <dbReference type="ARBA" id="ARBA00023082"/>
    </source>
</evidence>
<dbReference type="Gene3D" id="1.10.1740.10">
    <property type="match status" value="1"/>
</dbReference>
<dbReference type="Proteomes" id="UP000229641">
    <property type="component" value="Unassembled WGS sequence"/>
</dbReference>
<evidence type="ECO:0000259" key="5">
    <source>
        <dbReference type="Pfam" id="PF04542"/>
    </source>
</evidence>
<dbReference type="GO" id="GO:0006352">
    <property type="term" value="P:DNA-templated transcription initiation"/>
    <property type="evidence" value="ECO:0007669"/>
    <property type="project" value="InterPro"/>
</dbReference>
<evidence type="ECO:0000313" key="7">
    <source>
        <dbReference type="EMBL" id="PIQ89599.1"/>
    </source>
</evidence>
<protein>
    <submittedName>
        <fullName evidence="7">RNA polymerase subunit sigma</fullName>
    </submittedName>
</protein>
<evidence type="ECO:0000259" key="6">
    <source>
        <dbReference type="Pfam" id="PF08281"/>
    </source>
</evidence>
<dbReference type="SUPFAM" id="SSF88946">
    <property type="entry name" value="Sigma2 domain of RNA polymerase sigma factors"/>
    <property type="match status" value="1"/>
</dbReference>
<dbReference type="PANTHER" id="PTHR43133:SF59">
    <property type="entry name" value="ECF RNA POLYMERASE SIGMA FACTOR SIGR"/>
    <property type="match status" value="1"/>
</dbReference>
<dbReference type="InterPro" id="IPR013325">
    <property type="entry name" value="RNA_pol_sigma_r2"/>
</dbReference>
<dbReference type="SUPFAM" id="SSF88659">
    <property type="entry name" value="Sigma3 and sigma4 domains of RNA polymerase sigma factors"/>
    <property type="match status" value="1"/>
</dbReference>
<dbReference type="Gene3D" id="1.10.10.10">
    <property type="entry name" value="Winged helix-like DNA-binding domain superfamily/Winged helix DNA-binding domain"/>
    <property type="match status" value="1"/>
</dbReference>
<dbReference type="InterPro" id="IPR036388">
    <property type="entry name" value="WH-like_DNA-bd_sf"/>
</dbReference>
<dbReference type="InterPro" id="IPR013324">
    <property type="entry name" value="RNA_pol_sigma_r3/r4-like"/>
</dbReference>
<dbReference type="AlphaFoldDB" id="A0A2H0LYU1"/>
<dbReference type="InterPro" id="IPR014284">
    <property type="entry name" value="RNA_pol_sigma-70_dom"/>
</dbReference>
<dbReference type="InterPro" id="IPR013249">
    <property type="entry name" value="RNA_pol_sigma70_r4_t2"/>
</dbReference>
<dbReference type="EMBL" id="PCWA01000031">
    <property type="protein sequence ID" value="PIQ89599.1"/>
    <property type="molecule type" value="Genomic_DNA"/>
</dbReference>
<reference evidence="7 8" key="1">
    <citation type="submission" date="2017-09" db="EMBL/GenBank/DDBJ databases">
        <title>Depth-based differentiation of microbial function through sediment-hosted aquifers and enrichment of novel symbionts in the deep terrestrial subsurface.</title>
        <authorList>
            <person name="Probst A.J."/>
            <person name="Ladd B."/>
            <person name="Jarett J.K."/>
            <person name="Geller-Mcgrath D.E."/>
            <person name="Sieber C.M."/>
            <person name="Emerson J.B."/>
            <person name="Anantharaman K."/>
            <person name="Thomas B.C."/>
            <person name="Malmstrom R."/>
            <person name="Stieglmeier M."/>
            <person name="Klingl A."/>
            <person name="Woyke T."/>
            <person name="Ryan C.M."/>
            <person name="Banfield J.F."/>
        </authorList>
    </citation>
    <scope>NUCLEOTIDE SEQUENCE [LARGE SCALE GENOMIC DNA]</scope>
    <source>
        <strain evidence="7">CG11_big_fil_rev_8_21_14_0_20_42_13</strain>
    </source>
</reference>
<sequence length="177" mass="21256">MFRLFQNEKSKESFEDNLLEHIDSLYNFAYRLTRNREEAEDLVQEASFRGFKAYHKFAEGTNFKAWMFTIVRNIFINEYRKKSREPLKVNYEEVENFISLPEFTGFEEELFSEALQQSLGQLPEELRTTLMLFYVEELPYKEIAEVMKCPIGTVMSRLFMARQCMKKKMILLAKKEY</sequence>
<dbReference type="GO" id="GO:0003677">
    <property type="term" value="F:DNA binding"/>
    <property type="evidence" value="ECO:0007669"/>
    <property type="project" value="InterPro"/>
</dbReference>
<accession>A0A2H0LYU1</accession>
<proteinExistence type="inferred from homology"/>
<dbReference type="GO" id="GO:0016987">
    <property type="term" value="F:sigma factor activity"/>
    <property type="evidence" value="ECO:0007669"/>
    <property type="project" value="UniProtKB-KW"/>
</dbReference>
<dbReference type="InterPro" id="IPR039425">
    <property type="entry name" value="RNA_pol_sigma-70-like"/>
</dbReference>
<keyword evidence="3" id="KW-0731">Sigma factor</keyword>
<evidence type="ECO:0000256" key="2">
    <source>
        <dbReference type="ARBA" id="ARBA00023015"/>
    </source>
</evidence>
<dbReference type="Pfam" id="PF08281">
    <property type="entry name" value="Sigma70_r4_2"/>
    <property type="match status" value="1"/>
</dbReference>
<dbReference type="PANTHER" id="PTHR43133">
    <property type="entry name" value="RNA POLYMERASE ECF-TYPE SIGMA FACTO"/>
    <property type="match status" value="1"/>
</dbReference>
<dbReference type="Pfam" id="PF04542">
    <property type="entry name" value="Sigma70_r2"/>
    <property type="match status" value="1"/>
</dbReference>
<evidence type="ECO:0000256" key="4">
    <source>
        <dbReference type="ARBA" id="ARBA00023163"/>
    </source>
</evidence>
<gene>
    <name evidence="7" type="ORF">COV72_02235</name>
</gene>
<organism evidence="7 8">
    <name type="scientific">Candidatus Ghiorseimicrobium undicola</name>
    <dbReference type="NCBI Taxonomy" id="1974746"/>
    <lineage>
        <taxon>Bacteria</taxon>
        <taxon>Pseudomonadati</taxon>
        <taxon>Candidatus Omnitrophota</taxon>
        <taxon>Candidatus Ghiorseimicrobium</taxon>
    </lineage>
</organism>
<dbReference type="InterPro" id="IPR007627">
    <property type="entry name" value="RNA_pol_sigma70_r2"/>
</dbReference>
<dbReference type="CDD" id="cd06171">
    <property type="entry name" value="Sigma70_r4"/>
    <property type="match status" value="1"/>
</dbReference>
<comment type="similarity">
    <text evidence="1">Belongs to the sigma-70 factor family. ECF subfamily.</text>
</comment>
<keyword evidence="4" id="KW-0804">Transcription</keyword>
<feature type="domain" description="RNA polymerase sigma-70 region 2" evidence="5">
    <location>
        <begin position="20"/>
        <end position="84"/>
    </location>
</feature>
<evidence type="ECO:0000313" key="8">
    <source>
        <dbReference type="Proteomes" id="UP000229641"/>
    </source>
</evidence>
<keyword evidence="2" id="KW-0805">Transcription regulation</keyword>
<comment type="caution">
    <text evidence="7">The sequence shown here is derived from an EMBL/GenBank/DDBJ whole genome shotgun (WGS) entry which is preliminary data.</text>
</comment>
<dbReference type="NCBIfam" id="TIGR02937">
    <property type="entry name" value="sigma70-ECF"/>
    <property type="match status" value="1"/>
</dbReference>
<feature type="domain" description="RNA polymerase sigma factor 70 region 4 type 2" evidence="6">
    <location>
        <begin position="113"/>
        <end position="165"/>
    </location>
</feature>